<proteinExistence type="predicted"/>
<feature type="region of interest" description="Disordered" evidence="1">
    <location>
        <begin position="396"/>
        <end position="417"/>
    </location>
</feature>
<keyword evidence="4" id="KW-1185">Reference proteome</keyword>
<dbReference type="Proteomes" id="UP001307849">
    <property type="component" value="Unassembled WGS sequence"/>
</dbReference>
<feature type="compositionally biased region" description="Gly residues" evidence="1">
    <location>
        <begin position="114"/>
        <end position="131"/>
    </location>
</feature>
<reference evidence="3 4" key="1">
    <citation type="submission" date="2019-10" db="EMBL/GenBank/DDBJ databases">
        <authorList>
            <person name="Palmer J.M."/>
        </authorList>
    </citation>
    <scope>NUCLEOTIDE SEQUENCE [LARGE SCALE GENOMIC DNA]</scope>
    <source>
        <strain evidence="3 4">TWF506</strain>
    </source>
</reference>
<feature type="signal peptide" evidence="2">
    <location>
        <begin position="1"/>
        <end position="30"/>
    </location>
</feature>
<keyword evidence="2" id="KW-0732">Signal</keyword>
<feature type="region of interest" description="Disordered" evidence="1">
    <location>
        <begin position="84"/>
        <end position="181"/>
    </location>
</feature>
<organism evidence="3 4">
    <name type="scientific">Arthrobotrys conoides</name>
    <dbReference type="NCBI Taxonomy" id="74498"/>
    <lineage>
        <taxon>Eukaryota</taxon>
        <taxon>Fungi</taxon>
        <taxon>Dikarya</taxon>
        <taxon>Ascomycota</taxon>
        <taxon>Pezizomycotina</taxon>
        <taxon>Orbiliomycetes</taxon>
        <taxon>Orbiliales</taxon>
        <taxon>Orbiliaceae</taxon>
        <taxon>Arthrobotrys</taxon>
    </lineage>
</organism>
<dbReference type="EMBL" id="JAVHJM010000007">
    <property type="protein sequence ID" value="KAK6510826.1"/>
    <property type="molecule type" value="Genomic_DNA"/>
</dbReference>
<comment type="caution">
    <text evidence="3">The sequence shown here is derived from an EMBL/GenBank/DDBJ whole genome shotgun (WGS) entry which is preliminary data.</text>
</comment>
<evidence type="ECO:0000256" key="1">
    <source>
        <dbReference type="SAM" id="MobiDB-lite"/>
    </source>
</evidence>
<protein>
    <submittedName>
        <fullName evidence="3">Uncharacterized protein</fullName>
    </submittedName>
</protein>
<feature type="compositionally biased region" description="Low complexity" evidence="1">
    <location>
        <begin position="92"/>
        <end position="113"/>
    </location>
</feature>
<evidence type="ECO:0000313" key="4">
    <source>
        <dbReference type="Proteomes" id="UP001307849"/>
    </source>
</evidence>
<gene>
    <name evidence="3" type="ORF">TWF506_009921</name>
</gene>
<feature type="chain" id="PRO_5042861970" evidence="2">
    <location>
        <begin position="31"/>
        <end position="781"/>
    </location>
</feature>
<dbReference type="AlphaFoldDB" id="A0AAN8NK66"/>
<evidence type="ECO:0000313" key="3">
    <source>
        <dbReference type="EMBL" id="KAK6510826.1"/>
    </source>
</evidence>
<accession>A0AAN8NK66</accession>
<evidence type="ECO:0000256" key="2">
    <source>
        <dbReference type="SAM" id="SignalP"/>
    </source>
</evidence>
<name>A0AAN8NK66_9PEZI</name>
<feature type="compositionally biased region" description="Low complexity" evidence="1">
    <location>
        <begin position="132"/>
        <end position="177"/>
    </location>
</feature>
<sequence>MVSTNRSKASRPLLGLLVLLCLGVYDDVVAQTSTITTETVYTTVRSTRVVDLGSNGCSRSRLPFCNQVTWGGLNGGGGGGGGISTGTGAGTSGALPGSSVSVSTGSGASMATSGGTGSGGAGAGTGSGTGTRSGTQTGTGTATNTNSSGTTRLTTSATGTSRSTTIGSSASSSSATTPVPLPLESGSSPVFIMGGSIGGGVDEAYAIYAANSPLVLMSGDAAGERAYFSVLPNTTMVDALNTSRIIYLHFIPAHARIGKRQSNQGIYAMQYGHISDFMKRDTPDILSGYTLDPEKGVSCTGPDGKELSVVLAGGDSEGKGVGMALPDADYGTISVSSFVQQVATVSVAVNPDGGFSISQAPLSTPLAIAASVASASSASIASVASASSASSAAVASSRSSSSSSSSPSSTPPTSSTRVDAYDVITSSSLQAYCATLLAYAQPLRTITTDGTTTVIRYTKTTTVSRTINTPGGASTVKFTTLSATTTIFSDLPRRQAGRRRPKETIDPDLMNIARHQGVPTALTGYSPSQLTSACSRAVASPTSVRTILESSIQTSFTTTTGITTSFTIVATSTSYFIISTPVSTIPVATYLPGTSYLKVGGTSAWKNYYLGKLSAVDSYGSVARGWASTDVASASRFSFRYVQNTGEYLLSMTDTSTTPPTDLQLWTNTTNSQIYLLNSNEQANSNSIARWATWTATVSRGYYILQPSGSKNLIGACFDSGSNFLRFFLFATPNSGQPDFQGGNAEWTGCVTIPYFVLCRACHVDDNGNIMDGEERRMLEY</sequence>